<name>A0A0X3AN54_9FLAO</name>
<accession>A0A0X3AN54</accession>
<reference evidence="1 2" key="1">
    <citation type="submission" date="2016-01" db="EMBL/GenBank/DDBJ databases">
        <authorList>
            <person name="McClelland M."/>
            <person name="Jain A."/>
            <person name="Saraogi P."/>
            <person name="Mendelson R."/>
            <person name="Westerman R."/>
            <person name="SanMiguel P."/>
            <person name="Csonka L."/>
        </authorList>
    </citation>
    <scope>NUCLEOTIDE SEQUENCE [LARGE SCALE GENOMIC DNA]</scope>
    <source>
        <strain evidence="1 2">R-53146</strain>
    </source>
</reference>
<dbReference type="STRING" id="1586267.GCA_001418685_00318"/>
<keyword evidence="2" id="KW-1185">Reference proteome</keyword>
<dbReference type="Proteomes" id="UP000182761">
    <property type="component" value="Unassembled WGS sequence"/>
</dbReference>
<sequence length="130" mass="14685">MNLMTKTNGKYTYDDFLLRKRVLKNEIFDMENKLSLEHLPKALGLISDNVRDKALHLVNSPSLLNLLINFAIGFGTEKMVSKFVNKKTLSGKLILLASSYITPMLLSKGKNVLSNIRNKNQAKALNNFTE</sequence>
<organism evidence="1 2">
    <name type="scientific">Apibacter mensalis</name>
    <dbReference type="NCBI Taxonomy" id="1586267"/>
    <lineage>
        <taxon>Bacteria</taxon>
        <taxon>Pseudomonadati</taxon>
        <taxon>Bacteroidota</taxon>
        <taxon>Flavobacteriia</taxon>
        <taxon>Flavobacteriales</taxon>
        <taxon>Weeksellaceae</taxon>
        <taxon>Apibacter</taxon>
    </lineage>
</organism>
<dbReference type="RefSeq" id="WP_167336862.1">
    <property type="nucleotide sequence ID" value="NZ_FCOR01000002.1"/>
</dbReference>
<dbReference type="EMBL" id="FCOR01000002">
    <property type="protein sequence ID" value="CVK15495.1"/>
    <property type="molecule type" value="Genomic_DNA"/>
</dbReference>
<protein>
    <submittedName>
        <fullName evidence="1">Uncharacterized protein</fullName>
    </submittedName>
</protein>
<evidence type="ECO:0000313" key="2">
    <source>
        <dbReference type="Proteomes" id="UP000182761"/>
    </source>
</evidence>
<dbReference type="AlphaFoldDB" id="A0A0X3AN54"/>
<evidence type="ECO:0000313" key="1">
    <source>
        <dbReference type="EMBL" id="CVK15495.1"/>
    </source>
</evidence>
<gene>
    <name evidence="1" type="ORF">Ga0061079_10240</name>
</gene>
<proteinExistence type="predicted"/>